<dbReference type="EMBL" id="JAVREN010000036">
    <property type="protein sequence ID" value="MDT0309367.1"/>
    <property type="molecule type" value="Genomic_DNA"/>
</dbReference>
<evidence type="ECO:0000313" key="4">
    <source>
        <dbReference type="Proteomes" id="UP001183388"/>
    </source>
</evidence>
<feature type="compositionally biased region" description="Basic and acidic residues" evidence="1">
    <location>
        <begin position="34"/>
        <end position="46"/>
    </location>
</feature>
<reference evidence="4" key="1">
    <citation type="submission" date="2023-07" db="EMBL/GenBank/DDBJ databases">
        <title>30 novel species of actinomycetes from the DSMZ collection.</title>
        <authorList>
            <person name="Nouioui I."/>
        </authorList>
    </citation>
    <scope>NUCLEOTIDE SEQUENCE [LARGE SCALE GENOMIC DNA]</scope>
    <source>
        <strain evidence="4">DSM 44917</strain>
    </source>
</reference>
<evidence type="ECO:0000313" key="3">
    <source>
        <dbReference type="EMBL" id="MDT0309367.1"/>
    </source>
</evidence>
<keyword evidence="3" id="KW-0012">Acyltransferase</keyword>
<dbReference type="GO" id="GO:0016746">
    <property type="term" value="F:acyltransferase activity"/>
    <property type="evidence" value="ECO:0007669"/>
    <property type="project" value="UniProtKB-KW"/>
</dbReference>
<name>A0ABU2LDK0_9ACTN</name>
<dbReference type="PROSITE" id="PS51186">
    <property type="entry name" value="GNAT"/>
    <property type="match status" value="1"/>
</dbReference>
<accession>A0ABU2LDK0</accession>
<feature type="region of interest" description="Disordered" evidence="1">
    <location>
        <begin position="1"/>
        <end position="46"/>
    </location>
</feature>
<dbReference type="CDD" id="cd04301">
    <property type="entry name" value="NAT_SF"/>
    <property type="match status" value="1"/>
</dbReference>
<dbReference type="Pfam" id="PF13480">
    <property type="entry name" value="Acetyltransf_6"/>
    <property type="match status" value="1"/>
</dbReference>
<dbReference type="EC" id="2.3.1.-" evidence="3"/>
<dbReference type="Gene3D" id="3.40.630.30">
    <property type="match status" value="1"/>
</dbReference>
<sequence length="227" mass="25111">MSAPGWPRSAARLPPPTPRPHARPSRRSPATSADRTEEARSMPVTVRREEGADAVLAALDSLLPLYAEVYAEPPYHEGPEGIADFIHLYHHQARQRPGVRVAFAQDDGQTVGFAFGFRLPADTAWWTGALTPLPPDLTREDGRRTFAVVELGVRKPWRRRGIARRLHAALLEGQPVERATLTVRPEPEAAPARAAYTAWGYRPLTATRPWPEAPLYTAMILPLQPAS</sequence>
<protein>
    <submittedName>
        <fullName evidence="3">GNAT family N-acetyltransferase</fullName>
        <ecNumber evidence="3">2.3.1.-</ecNumber>
    </submittedName>
</protein>
<evidence type="ECO:0000256" key="1">
    <source>
        <dbReference type="SAM" id="MobiDB-lite"/>
    </source>
</evidence>
<keyword evidence="4" id="KW-1185">Reference proteome</keyword>
<feature type="domain" description="N-acetyltransferase" evidence="2">
    <location>
        <begin position="44"/>
        <end position="224"/>
    </location>
</feature>
<dbReference type="SUPFAM" id="SSF55729">
    <property type="entry name" value="Acyl-CoA N-acyltransferases (Nat)"/>
    <property type="match status" value="1"/>
</dbReference>
<organism evidence="3 4">
    <name type="scientific">Streptomyces boetiae</name>
    <dbReference type="NCBI Taxonomy" id="3075541"/>
    <lineage>
        <taxon>Bacteria</taxon>
        <taxon>Bacillati</taxon>
        <taxon>Actinomycetota</taxon>
        <taxon>Actinomycetes</taxon>
        <taxon>Kitasatosporales</taxon>
        <taxon>Streptomycetaceae</taxon>
        <taxon>Streptomyces</taxon>
    </lineage>
</organism>
<dbReference type="Proteomes" id="UP001183388">
    <property type="component" value="Unassembled WGS sequence"/>
</dbReference>
<keyword evidence="3" id="KW-0808">Transferase</keyword>
<proteinExistence type="predicted"/>
<evidence type="ECO:0000259" key="2">
    <source>
        <dbReference type="PROSITE" id="PS51186"/>
    </source>
</evidence>
<dbReference type="InterPro" id="IPR038740">
    <property type="entry name" value="BioF2-like_GNAT_dom"/>
</dbReference>
<dbReference type="InterPro" id="IPR000182">
    <property type="entry name" value="GNAT_dom"/>
</dbReference>
<gene>
    <name evidence="3" type="ORF">RM780_20730</name>
</gene>
<comment type="caution">
    <text evidence="3">The sequence shown here is derived from an EMBL/GenBank/DDBJ whole genome shotgun (WGS) entry which is preliminary data.</text>
</comment>
<dbReference type="RefSeq" id="WP_311632328.1">
    <property type="nucleotide sequence ID" value="NZ_JAVREN010000036.1"/>
</dbReference>
<dbReference type="InterPro" id="IPR016181">
    <property type="entry name" value="Acyl_CoA_acyltransferase"/>
</dbReference>